<gene>
    <name evidence="1" type="ORF">PYW07_007005</name>
</gene>
<keyword evidence="2" id="KW-1185">Reference proteome</keyword>
<accession>A0AAD8E093</accession>
<organism evidence="1 2">
    <name type="scientific">Mythimna separata</name>
    <name type="common">Oriental armyworm</name>
    <name type="synonym">Pseudaletia separata</name>
    <dbReference type="NCBI Taxonomy" id="271217"/>
    <lineage>
        <taxon>Eukaryota</taxon>
        <taxon>Metazoa</taxon>
        <taxon>Ecdysozoa</taxon>
        <taxon>Arthropoda</taxon>
        <taxon>Hexapoda</taxon>
        <taxon>Insecta</taxon>
        <taxon>Pterygota</taxon>
        <taxon>Neoptera</taxon>
        <taxon>Endopterygota</taxon>
        <taxon>Lepidoptera</taxon>
        <taxon>Glossata</taxon>
        <taxon>Ditrysia</taxon>
        <taxon>Noctuoidea</taxon>
        <taxon>Noctuidae</taxon>
        <taxon>Noctuinae</taxon>
        <taxon>Hadenini</taxon>
        <taxon>Mythimna</taxon>
    </lineage>
</organism>
<proteinExistence type="predicted"/>
<dbReference type="Proteomes" id="UP001231518">
    <property type="component" value="Chromosome 2"/>
</dbReference>
<dbReference type="EMBL" id="JARGEI010000002">
    <property type="protein sequence ID" value="KAJ8735385.1"/>
    <property type="molecule type" value="Genomic_DNA"/>
</dbReference>
<evidence type="ECO:0000313" key="1">
    <source>
        <dbReference type="EMBL" id="KAJ8735385.1"/>
    </source>
</evidence>
<dbReference type="AlphaFoldDB" id="A0AAD8E093"/>
<comment type="caution">
    <text evidence="1">The sequence shown here is derived from an EMBL/GenBank/DDBJ whole genome shotgun (WGS) entry which is preliminary data.</text>
</comment>
<protein>
    <submittedName>
        <fullName evidence="1">Uncharacterized protein</fullName>
    </submittedName>
</protein>
<name>A0AAD8E093_MYTSE</name>
<reference evidence="1" key="1">
    <citation type="submission" date="2023-03" db="EMBL/GenBank/DDBJ databases">
        <title>Chromosome-level genomes of two armyworms, Mythimna separata and Mythimna loreyi, provide insights into the biosynthesis and reception of sex pheromones.</title>
        <authorList>
            <person name="Zhao H."/>
        </authorList>
    </citation>
    <scope>NUCLEOTIDE SEQUENCE</scope>
    <source>
        <strain evidence="1">BeijingLab</strain>
        <tissue evidence="1">Pupa</tissue>
    </source>
</reference>
<evidence type="ECO:0000313" key="2">
    <source>
        <dbReference type="Proteomes" id="UP001231518"/>
    </source>
</evidence>
<sequence>MQYSPYQKRSLSINYSFNDIPLQCVDEFRLLGLTVDTNINWKAHINFVSNKLASFAYALNESKRSTDFKTAKTAYYAYAYSWLTYGIIVWGNCVEVEKLFILQKRCGRILANIDQMQSCKPCFIYTNIIKR</sequence>